<comment type="similarity">
    <text evidence="1">Belongs to the TfdA dioxygenase family.</text>
</comment>
<keyword evidence="5" id="KW-0408">Iron</keyword>
<sequence>MGALQVTALNDTLASGVRIEGLTMDLLQRAVVHEQINRLFQKHGLLVFTGVEPSSDIHLALSLVFGPLKEHPSASTPRVDAQRLPGVIDMAYRPGSGGQVKLAGRPLAQWLPWHFDHCYNDELNRGGVLRALQVPPGGGETGFVDGVELYKRLPMTLRRAIEGERILYSLDVDLDKLRFGRPAQLVETVRKPGAAQVAEDARRMPRAMHPAVWVRPSGEKVLHVSPWMALGIAGRENVEGDALLESVCRHTNDAAQSCSYFHRWQLDDMLVWDNWRYLHAVSGSDPAHPRHMQRTTIQGDYGLGCFEHDHSGDALEMTV</sequence>
<dbReference type="PANTHER" id="PTHR30468:SF1">
    <property type="entry name" value="ALPHA-KETOGLUTARATE-DEPENDENT SULFONATE DIOXYGENASE"/>
    <property type="match status" value="1"/>
</dbReference>
<keyword evidence="4" id="KW-0560">Oxidoreductase</keyword>
<dbReference type="InterPro" id="IPR003819">
    <property type="entry name" value="TauD/TfdA-like"/>
</dbReference>
<keyword evidence="8" id="KW-1185">Reference proteome</keyword>
<protein>
    <submittedName>
        <fullName evidence="7">TauD/TfdA family dioxygenase</fullName>
    </submittedName>
</protein>
<name>A0A4Z0LUG9_9GAMM</name>
<comment type="caution">
    <text evidence="7">The sequence shown here is derived from an EMBL/GenBank/DDBJ whole genome shotgun (WGS) entry which is preliminary data.</text>
</comment>
<dbReference type="AlphaFoldDB" id="A0A4Z0LUG9"/>
<keyword evidence="2" id="KW-0479">Metal-binding</keyword>
<dbReference type="Proteomes" id="UP000298050">
    <property type="component" value="Unassembled WGS sequence"/>
</dbReference>
<dbReference type="InterPro" id="IPR051323">
    <property type="entry name" value="AtsK-like"/>
</dbReference>
<accession>A0A4Z0LUG9</accession>
<dbReference type="InterPro" id="IPR042098">
    <property type="entry name" value="TauD-like_sf"/>
</dbReference>
<evidence type="ECO:0000259" key="6">
    <source>
        <dbReference type="Pfam" id="PF02668"/>
    </source>
</evidence>
<dbReference type="Gene3D" id="3.60.130.10">
    <property type="entry name" value="Clavaminate synthase-like"/>
    <property type="match status" value="1"/>
</dbReference>
<gene>
    <name evidence="7" type="ORF">E4634_19645</name>
</gene>
<reference evidence="7 8" key="1">
    <citation type="submission" date="2019-04" db="EMBL/GenBank/DDBJ databases">
        <title>Taxonomy of novel Haliea sp. from mangrove soil of West Coast of India.</title>
        <authorList>
            <person name="Verma A."/>
            <person name="Kumar P."/>
            <person name="Krishnamurthi S."/>
        </authorList>
    </citation>
    <scope>NUCLEOTIDE SEQUENCE [LARGE SCALE GENOMIC DNA]</scope>
    <source>
        <strain evidence="7 8">SAOS-164</strain>
    </source>
</reference>
<dbReference type="GO" id="GO:0005737">
    <property type="term" value="C:cytoplasm"/>
    <property type="evidence" value="ECO:0007669"/>
    <property type="project" value="TreeGrafter"/>
</dbReference>
<feature type="domain" description="TauD/TfdA-like" evidence="6">
    <location>
        <begin position="27"/>
        <end position="296"/>
    </location>
</feature>
<dbReference type="GO" id="GO:0046872">
    <property type="term" value="F:metal ion binding"/>
    <property type="evidence" value="ECO:0007669"/>
    <property type="project" value="UniProtKB-KW"/>
</dbReference>
<evidence type="ECO:0000256" key="2">
    <source>
        <dbReference type="ARBA" id="ARBA00022723"/>
    </source>
</evidence>
<dbReference type="Pfam" id="PF02668">
    <property type="entry name" value="TauD"/>
    <property type="match status" value="1"/>
</dbReference>
<evidence type="ECO:0000256" key="5">
    <source>
        <dbReference type="ARBA" id="ARBA00023004"/>
    </source>
</evidence>
<dbReference type="OrthoDB" id="581608at2"/>
<organism evidence="7 8">
    <name type="scientific">Mangrovimicrobium sediminis</name>
    <dbReference type="NCBI Taxonomy" id="2562682"/>
    <lineage>
        <taxon>Bacteria</taxon>
        <taxon>Pseudomonadati</taxon>
        <taxon>Pseudomonadota</taxon>
        <taxon>Gammaproteobacteria</taxon>
        <taxon>Cellvibrionales</taxon>
        <taxon>Halieaceae</taxon>
        <taxon>Mangrovimicrobium</taxon>
    </lineage>
</organism>
<proteinExistence type="inferred from homology"/>
<keyword evidence="3 7" id="KW-0223">Dioxygenase</keyword>
<dbReference type="SUPFAM" id="SSF51197">
    <property type="entry name" value="Clavaminate synthase-like"/>
    <property type="match status" value="1"/>
</dbReference>
<dbReference type="EMBL" id="SRLE01000016">
    <property type="protein sequence ID" value="TGD71063.1"/>
    <property type="molecule type" value="Genomic_DNA"/>
</dbReference>
<dbReference type="GO" id="GO:0016706">
    <property type="term" value="F:2-oxoglutarate-dependent dioxygenase activity"/>
    <property type="evidence" value="ECO:0007669"/>
    <property type="project" value="TreeGrafter"/>
</dbReference>
<evidence type="ECO:0000313" key="8">
    <source>
        <dbReference type="Proteomes" id="UP000298050"/>
    </source>
</evidence>
<evidence type="ECO:0000313" key="7">
    <source>
        <dbReference type="EMBL" id="TGD71063.1"/>
    </source>
</evidence>
<dbReference type="RefSeq" id="WP_135446386.1">
    <property type="nucleotide sequence ID" value="NZ_SRLE01000016.1"/>
</dbReference>
<evidence type="ECO:0000256" key="3">
    <source>
        <dbReference type="ARBA" id="ARBA00022964"/>
    </source>
</evidence>
<dbReference type="PANTHER" id="PTHR30468">
    <property type="entry name" value="ALPHA-KETOGLUTARATE-DEPENDENT SULFONATE DIOXYGENASE"/>
    <property type="match status" value="1"/>
</dbReference>
<evidence type="ECO:0000256" key="4">
    <source>
        <dbReference type="ARBA" id="ARBA00023002"/>
    </source>
</evidence>
<evidence type="ECO:0000256" key="1">
    <source>
        <dbReference type="ARBA" id="ARBA00005896"/>
    </source>
</evidence>